<organism evidence="2 3">
    <name type="scientific">Cyclocybe aegerita</name>
    <name type="common">Black poplar mushroom</name>
    <name type="synonym">Agrocybe aegerita</name>
    <dbReference type="NCBI Taxonomy" id="1973307"/>
    <lineage>
        <taxon>Eukaryota</taxon>
        <taxon>Fungi</taxon>
        <taxon>Dikarya</taxon>
        <taxon>Basidiomycota</taxon>
        <taxon>Agaricomycotina</taxon>
        <taxon>Agaricomycetes</taxon>
        <taxon>Agaricomycetidae</taxon>
        <taxon>Agaricales</taxon>
        <taxon>Agaricineae</taxon>
        <taxon>Bolbitiaceae</taxon>
        <taxon>Cyclocybe</taxon>
    </lineage>
</organism>
<proteinExistence type="predicted"/>
<reference evidence="2 3" key="1">
    <citation type="submission" date="2020-01" db="EMBL/GenBank/DDBJ databases">
        <authorList>
            <person name="Gupta K D."/>
        </authorList>
    </citation>
    <scope>NUCLEOTIDE SEQUENCE [LARGE SCALE GENOMIC DNA]</scope>
</reference>
<feature type="compositionally biased region" description="Basic and acidic residues" evidence="1">
    <location>
        <begin position="156"/>
        <end position="180"/>
    </location>
</feature>
<dbReference type="Proteomes" id="UP000467700">
    <property type="component" value="Unassembled WGS sequence"/>
</dbReference>
<evidence type="ECO:0000313" key="3">
    <source>
        <dbReference type="Proteomes" id="UP000467700"/>
    </source>
</evidence>
<feature type="compositionally biased region" description="Polar residues" evidence="1">
    <location>
        <begin position="112"/>
        <end position="122"/>
    </location>
</feature>
<dbReference type="EMBL" id="CACVBS010000090">
    <property type="protein sequence ID" value="CAA7270427.1"/>
    <property type="molecule type" value="Genomic_DNA"/>
</dbReference>
<gene>
    <name evidence="2" type="ORF">AAE3_LOCUS12551</name>
</gene>
<feature type="compositionally biased region" description="Low complexity" evidence="1">
    <location>
        <begin position="123"/>
        <end position="140"/>
    </location>
</feature>
<accession>A0A8S0WT16</accession>
<sequence length="439" mass="49070">MSIRVKEEPIEVEMLPPWTSLIEPSAPVYIKEEVNTTSSLFLDSTATEKRTRPSRFAQLVEPSPLPTPPPSAESLHPTEATLTTATTPKRTSRFADKTMVQQTGPVAGPPGATTNLGDSVAQSSIVIAVPPSPPISSTSPPNDPESQPLPALLRDQTTERYAHEHTHAYESYEREHRNTAEEDTMARGIAKRTTKPYGSHQNNNHRREREDSSTRIQSLMRDSWSIKREITASLEREKDVIKELKSLDSKSIPAPSRLWDAKDDARVHDLRNRLNSAEGELEEEKRRVWVIDRALEQERELRFAVGRELLDANQRMMELERELKEEREKRQLAEDAIMDIRRECREPFVVPSLVDAYLQISKLTSRALKAAAERKAAEKAGVQAAPTAGGSGACDDCLMTGIDVQEVLSGTIMSTVLTTDRSPQANQELLAEEMDFSDS</sequence>
<feature type="compositionally biased region" description="Low complexity" evidence="1">
    <location>
        <begin position="78"/>
        <end position="87"/>
    </location>
</feature>
<dbReference type="AlphaFoldDB" id="A0A8S0WT16"/>
<keyword evidence="3" id="KW-1185">Reference proteome</keyword>
<dbReference type="OrthoDB" id="3070390at2759"/>
<feature type="region of interest" description="Disordered" evidence="1">
    <location>
        <begin position="42"/>
        <end position="216"/>
    </location>
</feature>
<protein>
    <submittedName>
        <fullName evidence="2">Uncharacterized protein</fullName>
    </submittedName>
</protein>
<evidence type="ECO:0000256" key="1">
    <source>
        <dbReference type="SAM" id="MobiDB-lite"/>
    </source>
</evidence>
<name>A0A8S0WT16_CYCAE</name>
<comment type="caution">
    <text evidence="2">The sequence shown here is derived from an EMBL/GenBank/DDBJ whole genome shotgun (WGS) entry which is preliminary data.</text>
</comment>
<evidence type="ECO:0000313" key="2">
    <source>
        <dbReference type="EMBL" id="CAA7270427.1"/>
    </source>
</evidence>